<keyword evidence="4" id="KW-1185">Reference proteome</keyword>
<comment type="caution">
    <text evidence="3">The sequence shown here is derived from an EMBL/GenBank/DDBJ whole genome shotgun (WGS) entry which is preliminary data.</text>
</comment>
<evidence type="ECO:0000313" key="4">
    <source>
        <dbReference type="Proteomes" id="UP001500218"/>
    </source>
</evidence>
<dbReference type="Proteomes" id="UP001500218">
    <property type="component" value="Unassembled WGS sequence"/>
</dbReference>
<dbReference type="Gene3D" id="3.30.110.70">
    <property type="entry name" value="Hypothetical protein apc22750. Chain B"/>
    <property type="match status" value="1"/>
</dbReference>
<reference evidence="4" key="1">
    <citation type="journal article" date="2019" name="Int. J. Syst. Evol. Microbiol.">
        <title>The Global Catalogue of Microorganisms (GCM) 10K type strain sequencing project: providing services to taxonomists for standard genome sequencing and annotation.</title>
        <authorList>
            <consortium name="The Broad Institute Genomics Platform"/>
            <consortium name="The Broad Institute Genome Sequencing Center for Infectious Disease"/>
            <person name="Wu L."/>
            <person name="Ma J."/>
        </authorList>
    </citation>
    <scope>NUCLEOTIDE SEQUENCE [LARGE SCALE GENOMIC DNA]</scope>
    <source>
        <strain evidence="4">JCM 13250</strain>
    </source>
</reference>
<dbReference type="Pfam" id="PF01906">
    <property type="entry name" value="YbjQ_1"/>
    <property type="match status" value="1"/>
</dbReference>
<name>A0ABP4YM94_9ACTN</name>
<gene>
    <name evidence="3" type="ORF">GCM10009682_45430</name>
</gene>
<dbReference type="InterPro" id="IPR035439">
    <property type="entry name" value="UPF0145_dom_sf"/>
</dbReference>
<dbReference type="RefSeq" id="WP_344135906.1">
    <property type="nucleotide sequence ID" value="NZ_BAAALT010000166.1"/>
</dbReference>
<dbReference type="HAMAP" id="MF_00338">
    <property type="entry name" value="UPF0145"/>
    <property type="match status" value="1"/>
</dbReference>
<evidence type="ECO:0000256" key="2">
    <source>
        <dbReference type="HAMAP-Rule" id="MF_00338"/>
    </source>
</evidence>
<accession>A0ABP4YM94</accession>
<dbReference type="EMBL" id="BAAALT010000166">
    <property type="protein sequence ID" value="GAA1819863.1"/>
    <property type="molecule type" value="Genomic_DNA"/>
</dbReference>
<proteinExistence type="inferred from homology"/>
<dbReference type="InterPro" id="IPR002765">
    <property type="entry name" value="UPF0145_YbjQ-like"/>
</dbReference>
<comment type="similarity">
    <text evidence="1 2">Belongs to the UPF0145 family.</text>
</comment>
<evidence type="ECO:0000313" key="3">
    <source>
        <dbReference type="EMBL" id="GAA1819863.1"/>
    </source>
</evidence>
<dbReference type="SUPFAM" id="SSF117782">
    <property type="entry name" value="YbjQ-like"/>
    <property type="match status" value="1"/>
</dbReference>
<protein>
    <recommendedName>
        <fullName evidence="2">UPF0145 protein GCM10009682_45430</fullName>
    </recommendedName>
</protein>
<dbReference type="PANTHER" id="PTHR34068">
    <property type="entry name" value="UPF0145 PROTEIN YBJQ"/>
    <property type="match status" value="1"/>
</dbReference>
<dbReference type="PANTHER" id="PTHR34068:SF2">
    <property type="entry name" value="UPF0145 PROTEIN SCO3412"/>
    <property type="match status" value="1"/>
</dbReference>
<sequence length="120" mass="12824">MLLVVTTETIPGYRVQSVLGPVVGLTMRSRNPYKAGLATLDGGAHPEAAEQLVQTRQEAITEMVRSARERGANAIIGMRFDHRQVTNSTAEMCAYGTAVIVVPESPPAPRVAESYAMPAA</sequence>
<organism evidence="3 4">
    <name type="scientific">Luedemannella flava</name>
    <dbReference type="NCBI Taxonomy" id="349316"/>
    <lineage>
        <taxon>Bacteria</taxon>
        <taxon>Bacillati</taxon>
        <taxon>Actinomycetota</taxon>
        <taxon>Actinomycetes</taxon>
        <taxon>Micromonosporales</taxon>
        <taxon>Micromonosporaceae</taxon>
        <taxon>Luedemannella</taxon>
    </lineage>
</organism>
<evidence type="ECO:0000256" key="1">
    <source>
        <dbReference type="ARBA" id="ARBA00010751"/>
    </source>
</evidence>